<evidence type="ECO:0000259" key="4">
    <source>
        <dbReference type="PROSITE" id="PS51462"/>
    </source>
</evidence>
<dbReference type="InterPro" id="IPR015797">
    <property type="entry name" value="NUDIX_hydrolase-like_dom_sf"/>
</dbReference>
<dbReference type="NCBIfam" id="TIGR02705">
    <property type="entry name" value="nudix_YtkD"/>
    <property type="match status" value="1"/>
</dbReference>
<organism evidence="5">
    <name type="scientific">Staphylococcus simulans</name>
    <dbReference type="NCBI Taxonomy" id="1286"/>
    <lineage>
        <taxon>Bacteria</taxon>
        <taxon>Bacillati</taxon>
        <taxon>Bacillota</taxon>
        <taxon>Bacilli</taxon>
        <taxon>Bacillales</taxon>
        <taxon>Staphylococcaceae</taxon>
        <taxon>Staphylococcus</taxon>
    </lineage>
</organism>
<dbReference type="PROSITE" id="PS00893">
    <property type="entry name" value="NUDIX_BOX"/>
    <property type="match status" value="1"/>
</dbReference>
<dbReference type="EC" id="3.6.1.55" evidence="5"/>
<reference evidence="5" key="1">
    <citation type="submission" date="2019-11" db="EMBL/GenBank/DDBJ databases">
        <authorList>
            <person name="Feng L."/>
        </authorList>
    </citation>
    <scope>NUCLEOTIDE SEQUENCE</scope>
    <source>
        <strain evidence="5">SsimulansLFYP27</strain>
    </source>
</reference>
<evidence type="ECO:0000256" key="3">
    <source>
        <dbReference type="RuleBase" id="RU003476"/>
    </source>
</evidence>
<gene>
    <name evidence="5" type="primary">ytkD_1</name>
    <name evidence="5" type="ORF">SSLFYP27_01170</name>
</gene>
<proteinExistence type="inferred from homology"/>
<dbReference type="RefSeq" id="WP_156666672.1">
    <property type="nucleotide sequence ID" value="NZ_CACRUO010000029.1"/>
</dbReference>
<dbReference type="Gene3D" id="3.90.79.10">
    <property type="entry name" value="Nucleoside Triphosphate Pyrophosphohydrolase"/>
    <property type="match status" value="1"/>
</dbReference>
<dbReference type="PROSITE" id="PS51462">
    <property type="entry name" value="NUDIX"/>
    <property type="match status" value="1"/>
</dbReference>
<dbReference type="PANTHER" id="PTHR43736:SF1">
    <property type="entry name" value="DIHYDRONEOPTERIN TRIPHOSPHATE DIPHOSPHATASE"/>
    <property type="match status" value="1"/>
</dbReference>
<dbReference type="SUPFAM" id="SSF55811">
    <property type="entry name" value="Nudix"/>
    <property type="match status" value="1"/>
</dbReference>
<dbReference type="PANTHER" id="PTHR43736">
    <property type="entry name" value="ADP-RIBOSE PYROPHOSPHATASE"/>
    <property type="match status" value="1"/>
</dbReference>
<dbReference type="GO" id="GO:0035539">
    <property type="term" value="F:8-oxo-7,8-dihydrodeoxyguanosine triphosphate pyrophosphatase activity"/>
    <property type="evidence" value="ECO:0007669"/>
    <property type="project" value="UniProtKB-EC"/>
</dbReference>
<evidence type="ECO:0000256" key="2">
    <source>
        <dbReference type="ARBA" id="ARBA00022801"/>
    </source>
</evidence>
<name>A0A6N3BB16_STASI</name>
<dbReference type="AlphaFoldDB" id="A0A6N3BB16"/>
<dbReference type="EMBL" id="CACRUO010000029">
    <property type="protein sequence ID" value="VYU00284.1"/>
    <property type="molecule type" value="Genomic_DNA"/>
</dbReference>
<protein>
    <submittedName>
        <fullName evidence="5">8-oxo-dGTP diphosphatase YtkD</fullName>
        <ecNumber evidence="5">3.6.1.55</ecNumber>
    </submittedName>
</protein>
<evidence type="ECO:0000256" key="1">
    <source>
        <dbReference type="ARBA" id="ARBA00005582"/>
    </source>
</evidence>
<dbReference type="PRINTS" id="PR00502">
    <property type="entry name" value="NUDIXFAMILY"/>
</dbReference>
<comment type="similarity">
    <text evidence="1 3">Belongs to the Nudix hydrolase family.</text>
</comment>
<dbReference type="InterPro" id="IPR000086">
    <property type="entry name" value="NUDIX_hydrolase_dom"/>
</dbReference>
<dbReference type="InterPro" id="IPR014078">
    <property type="entry name" value="Nudix_YtkD"/>
</dbReference>
<dbReference type="Pfam" id="PF00293">
    <property type="entry name" value="NUDIX"/>
    <property type="match status" value="1"/>
</dbReference>
<dbReference type="InterPro" id="IPR020084">
    <property type="entry name" value="NUDIX_hydrolase_CS"/>
</dbReference>
<sequence>MIIHDQFDKEIRLNFTQPQDKPNGEHVLAIAFLDDSYLLTRHKKRGIEFPGGKIEQGESSEAAIVREVYEETGGIVAEMTYVAQYTVYHPEGTKWFTKDVFAVQVDTLESKNDYLETAGPVTCKHLDEISDEEKSFLLEDEAILKCVERVIELGLYQKKEDAD</sequence>
<accession>A0A6N3BB16</accession>
<keyword evidence="2 3" id="KW-0378">Hydrolase</keyword>
<feature type="domain" description="Nudix hydrolase" evidence="4">
    <location>
        <begin position="22"/>
        <end position="159"/>
    </location>
</feature>
<evidence type="ECO:0000313" key="5">
    <source>
        <dbReference type="EMBL" id="VYU00284.1"/>
    </source>
</evidence>
<dbReference type="InterPro" id="IPR020476">
    <property type="entry name" value="Nudix_hydrolase"/>
</dbReference>